<dbReference type="Proteomes" id="UP000720189">
    <property type="component" value="Unassembled WGS sequence"/>
</dbReference>
<evidence type="ECO:0000313" key="2">
    <source>
        <dbReference type="Proteomes" id="UP000720189"/>
    </source>
</evidence>
<dbReference type="RefSeq" id="XP_046047082.1">
    <property type="nucleotide sequence ID" value="XM_046190427.1"/>
</dbReference>
<dbReference type="OrthoDB" id="4977079at2759"/>
<proteinExistence type="predicted"/>
<dbReference type="AlphaFoldDB" id="A0A9P9GPZ3"/>
<accession>A0A9P9GPZ3</accession>
<keyword evidence="2" id="KW-1185">Reference proteome</keyword>
<reference evidence="1" key="1">
    <citation type="journal article" date="2021" name="Nat. Commun.">
        <title>Genetic determinants of endophytism in the Arabidopsis root mycobiome.</title>
        <authorList>
            <person name="Mesny F."/>
            <person name="Miyauchi S."/>
            <person name="Thiergart T."/>
            <person name="Pickel B."/>
            <person name="Atanasova L."/>
            <person name="Karlsson M."/>
            <person name="Huettel B."/>
            <person name="Barry K.W."/>
            <person name="Haridas S."/>
            <person name="Chen C."/>
            <person name="Bauer D."/>
            <person name="Andreopoulos W."/>
            <person name="Pangilinan J."/>
            <person name="LaButti K."/>
            <person name="Riley R."/>
            <person name="Lipzen A."/>
            <person name="Clum A."/>
            <person name="Drula E."/>
            <person name="Henrissat B."/>
            <person name="Kohler A."/>
            <person name="Grigoriev I.V."/>
            <person name="Martin F.M."/>
            <person name="Hacquard S."/>
        </authorList>
    </citation>
    <scope>NUCLEOTIDE SEQUENCE</scope>
    <source>
        <strain evidence="1">MPI-CAGE-AT-0023</strain>
    </source>
</reference>
<dbReference type="GeneID" id="70220381"/>
<dbReference type="EMBL" id="JAGMUX010000012">
    <property type="protein sequence ID" value="KAH7243589.1"/>
    <property type="molecule type" value="Genomic_DNA"/>
</dbReference>
<gene>
    <name evidence="1" type="ORF">BKA55DRAFT_541840</name>
</gene>
<organism evidence="1 2">
    <name type="scientific">Fusarium redolens</name>
    <dbReference type="NCBI Taxonomy" id="48865"/>
    <lineage>
        <taxon>Eukaryota</taxon>
        <taxon>Fungi</taxon>
        <taxon>Dikarya</taxon>
        <taxon>Ascomycota</taxon>
        <taxon>Pezizomycotina</taxon>
        <taxon>Sordariomycetes</taxon>
        <taxon>Hypocreomycetidae</taxon>
        <taxon>Hypocreales</taxon>
        <taxon>Nectriaceae</taxon>
        <taxon>Fusarium</taxon>
        <taxon>Fusarium redolens species complex</taxon>
    </lineage>
</organism>
<comment type="caution">
    <text evidence="1">The sequence shown here is derived from an EMBL/GenBank/DDBJ whole genome shotgun (WGS) entry which is preliminary data.</text>
</comment>
<protein>
    <submittedName>
        <fullName evidence="1">Uncharacterized protein</fullName>
    </submittedName>
</protein>
<sequence>MPRGVPNNHRREMCCELLINTPGLSFSQRAKENPQFRQACTKVFSGAAPRPDMTTTEAEGNICEFLNECDNHFHFLTICPYHSLLAPCACRETVFRYYDRIANCLRKSWGRPIDPDDISAIVEATLYARIEDIKKNGIWRVDNLILLNVHILLCGFSEFKNSHGYRPVRSLFWTVTGAIEQKQEARKRMETLLRQRQVRNIRSVLGAGNLSAAYLADTKEKFVPLLKFLLL</sequence>
<evidence type="ECO:0000313" key="1">
    <source>
        <dbReference type="EMBL" id="KAH7243589.1"/>
    </source>
</evidence>
<name>A0A9P9GPZ3_FUSRE</name>